<dbReference type="EMBL" id="AKHW03004724">
    <property type="protein sequence ID" value="KYO28912.1"/>
    <property type="molecule type" value="Genomic_DNA"/>
</dbReference>
<protein>
    <submittedName>
        <fullName evidence="1">Uncharacterized protein</fullName>
    </submittedName>
</protein>
<dbReference type="Proteomes" id="UP000050525">
    <property type="component" value="Unassembled WGS sequence"/>
</dbReference>
<evidence type="ECO:0000313" key="1">
    <source>
        <dbReference type="EMBL" id="KYO28912.1"/>
    </source>
</evidence>
<evidence type="ECO:0000313" key="2">
    <source>
        <dbReference type="Proteomes" id="UP000050525"/>
    </source>
</evidence>
<organism evidence="1 2">
    <name type="scientific">Alligator mississippiensis</name>
    <name type="common">American alligator</name>
    <dbReference type="NCBI Taxonomy" id="8496"/>
    <lineage>
        <taxon>Eukaryota</taxon>
        <taxon>Metazoa</taxon>
        <taxon>Chordata</taxon>
        <taxon>Craniata</taxon>
        <taxon>Vertebrata</taxon>
        <taxon>Euteleostomi</taxon>
        <taxon>Archelosauria</taxon>
        <taxon>Archosauria</taxon>
        <taxon>Crocodylia</taxon>
        <taxon>Alligatoridae</taxon>
        <taxon>Alligatorinae</taxon>
        <taxon>Alligator</taxon>
    </lineage>
</organism>
<keyword evidence="2" id="KW-1185">Reference proteome</keyword>
<sequence length="150" mass="16974">MAVWTLELIQSLCRLKMSLSKWYLIRVPRLLSWKTSDSMAENTMLKRIERRTENVRCSCVIPQSAAANLKGRITSSSQPTVHLLISRPEEATVIIYFILLQNTDWTTSPSHFSIRPIIGVAKTAAFCKAQASEMATDWKKTENVSFIIVG</sequence>
<reference evidence="1 2" key="1">
    <citation type="journal article" date="2012" name="Genome Biol.">
        <title>Sequencing three crocodilian genomes to illuminate the evolution of archosaurs and amniotes.</title>
        <authorList>
            <person name="St John J.A."/>
            <person name="Braun E.L."/>
            <person name="Isberg S.R."/>
            <person name="Miles L.G."/>
            <person name="Chong A.Y."/>
            <person name="Gongora J."/>
            <person name="Dalzell P."/>
            <person name="Moran C."/>
            <person name="Bed'hom B."/>
            <person name="Abzhanov A."/>
            <person name="Burgess S.C."/>
            <person name="Cooksey A.M."/>
            <person name="Castoe T.A."/>
            <person name="Crawford N.G."/>
            <person name="Densmore L.D."/>
            <person name="Drew J.C."/>
            <person name="Edwards S.V."/>
            <person name="Faircloth B.C."/>
            <person name="Fujita M.K."/>
            <person name="Greenwold M.J."/>
            <person name="Hoffmann F.G."/>
            <person name="Howard J.M."/>
            <person name="Iguchi T."/>
            <person name="Janes D.E."/>
            <person name="Khan S.Y."/>
            <person name="Kohno S."/>
            <person name="de Koning A.J."/>
            <person name="Lance S.L."/>
            <person name="McCarthy F.M."/>
            <person name="McCormack J.E."/>
            <person name="Merchant M.E."/>
            <person name="Peterson D.G."/>
            <person name="Pollock D.D."/>
            <person name="Pourmand N."/>
            <person name="Raney B.J."/>
            <person name="Roessler K.A."/>
            <person name="Sanford J.R."/>
            <person name="Sawyer R.H."/>
            <person name="Schmidt C.J."/>
            <person name="Triplett E.W."/>
            <person name="Tuberville T.D."/>
            <person name="Venegas-Anaya M."/>
            <person name="Howard J.T."/>
            <person name="Jarvis E.D."/>
            <person name="Guillette L.J.Jr."/>
            <person name="Glenn T.C."/>
            <person name="Green R.E."/>
            <person name="Ray D.A."/>
        </authorList>
    </citation>
    <scope>NUCLEOTIDE SEQUENCE [LARGE SCALE GENOMIC DNA]</scope>
    <source>
        <strain evidence="1">KSC_2009_1</strain>
    </source>
</reference>
<gene>
    <name evidence="1" type="ORF">Y1Q_0009754</name>
</gene>
<proteinExistence type="predicted"/>
<name>A0A151MWN5_ALLMI</name>
<comment type="caution">
    <text evidence="1">The sequence shown here is derived from an EMBL/GenBank/DDBJ whole genome shotgun (WGS) entry which is preliminary data.</text>
</comment>
<dbReference type="AlphaFoldDB" id="A0A151MWN5"/>
<accession>A0A151MWN5</accession>